<evidence type="ECO:0000256" key="1">
    <source>
        <dbReference type="ARBA" id="ARBA00004141"/>
    </source>
</evidence>
<accession>A0A3B1BIH1</accession>
<dbReference type="InterPro" id="IPR001204">
    <property type="entry name" value="Phos_transporter"/>
</dbReference>
<feature type="transmembrane region" description="Helical" evidence="6">
    <location>
        <begin position="108"/>
        <end position="124"/>
    </location>
</feature>
<dbReference type="GO" id="GO:0016020">
    <property type="term" value="C:membrane"/>
    <property type="evidence" value="ECO:0007669"/>
    <property type="project" value="UniProtKB-SubCell"/>
</dbReference>
<keyword evidence="5 6" id="KW-0472">Membrane</keyword>
<keyword evidence="2" id="KW-0813">Transport</keyword>
<proteinExistence type="predicted"/>
<feature type="transmembrane region" description="Helical" evidence="6">
    <location>
        <begin position="41"/>
        <end position="62"/>
    </location>
</feature>
<dbReference type="AlphaFoldDB" id="A0A3B1BIH1"/>
<feature type="transmembrane region" description="Helical" evidence="6">
    <location>
        <begin position="219"/>
        <end position="245"/>
    </location>
</feature>
<evidence type="ECO:0000256" key="5">
    <source>
        <dbReference type="ARBA" id="ARBA00023136"/>
    </source>
</evidence>
<comment type="subcellular location">
    <subcellularLocation>
        <location evidence="1">Membrane</location>
        <topology evidence="1">Multi-pass membrane protein</topology>
    </subcellularLocation>
</comment>
<dbReference type="PANTHER" id="PTHR11101:SF80">
    <property type="entry name" value="PHOSPHATE TRANSPORTER"/>
    <property type="match status" value="1"/>
</dbReference>
<feature type="transmembrane region" description="Helical" evidence="6">
    <location>
        <begin position="82"/>
        <end position="101"/>
    </location>
</feature>
<evidence type="ECO:0000313" key="7">
    <source>
        <dbReference type="EMBL" id="VAX15902.1"/>
    </source>
</evidence>
<gene>
    <name evidence="7" type="ORF">MNBD_NITROSPINAE02-1280</name>
</gene>
<dbReference type="PANTHER" id="PTHR11101">
    <property type="entry name" value="PHOSPHATE TRANSPORTER"/>
    <property type="match status" value="1"/>
</dbReference>
<feature type="transmembrane region" description="Helical" evidence="6">
    <location>
        <begin position="310"/>
        <end position="336"/>
    </location>
</feature>
<feature type="transmembrane region" description="Helical" evidence="6">
    <location>
        <begin position="6"/>
        <end position="29"/>
    </location>
</feature>
<name>A0A3B1BIH1_9ZZZZ</name>
<evidence type="ECO:0000256" key="3">
    <source>
        <dbReference type="ARBA" id="ARBA00022692"/>
    </source>
</evidence>
<feature type="transmembrane region" description="Helical" evidence="6">
    <location>
        <begin position="136"/>
        <end position="161"/>
    </location>
</feature>
<keyword evidence="4 6" id="KW-1133">Transmembrane helix</keyword>
<organism evidence="7">
    <name type="scientific">hydrothermal vent metagenome</name>
    <dbReference type="NCBI Taxonomy" id="652676"/>
    <lineage>
        <taxon>unclassified sequences</taxon>
        <taxon>metagenomes</taxon>
        <taxon>ecological metagenomes</taxon>
    </lineage>
</organism>
<dbReference type="EMBL" id="UOGE01000002">
    <property type="protein sequence ID" value="VAX15902.1"/>
    <property type="molecule type" value="Genomic_DNA"/>
</dbReference>
<evidence type="ECO:0000256" key="4">
    <source>
        <dbReference type="ARBA" id="ARBA00022989"/>
    </source>
</evidence>
<evidence type="ECO:0000256" key="2">
    <source>
        <dbReference type="ARBA" id="ARBA00022448"/>
    </source>
</evidence>
<feature type="transmembrane region" description="Helical" evidence="6">
    <location>
        <begin position="181"/>
        <end position="199"/>
    </location>
</feature>
<protein>
    <submittedName>
        <fullName evidence="7">Probable low-affinity inorganic phosphate transporter</fullName>
    </submittedName>
</protein>
<reference evidence="7" key="1">
    <citation type="submission" date="2018-06" db="EMBL/GenBank/DDBJ databases">
        <authorList>
            <person name="Zhirakovskaya E."/>
        </authorList>
    </citation>
    <scope>NUCLEOTIDE SEQUENCE</scope>
</reference>
<dbReference type="GO" id="GO:0005315">
    <property type="term" value="F:phosphate transmembrane transporter activity"/>
    <property type="evidence" value="ECO:0007669"/>
    <property type="project" value="InterPro"/>
</dbReference>
<dbReference type="GO" id="GO:0035435">
    <property type="term" value="P:phosphate ion transmembrane transport"/>
    <property type="evidence" value="ECO:0007669"/>
    <property type="project" value="TreeGrafter"/>
</dbReference>
<sequence length="337" mass="35601">MPDQSIVILIVAITLSVGFNFVNGFHDAANTIATSIGSRALTIPAALSLAAVFNFLGAFVSHKVAYTVATGVVAPSVLDNNVIIAAMLSAILWNLVTWYFAAPSSSSHALISALFGAALMKTFMEGSGFEYFNWPSLLKIIIALFTSPIVGLFAGYVFFKLIVRLTTLIFPKVSTHKPNRLFARLQIVSAAFMSFSHGMNDAQKTMGIVALALFQGGWITEFVIPFWVTALCALAISLGSLVGGLRIIKTVAKKITDLQPVHGFCAELGSASVIFGASLIGMPVSTTHIATSSVVGVGSAKSVGKVRRNIVMGIVSAWVITIPVTLIGAAVAYWVIS</sequence>
<evidence type="ECO:0000256" key="6">
    <source>
        <dbReference type="SAM" id="Phobius"/>
    </source>
</evidence>
<keyword evidence="3 6" id="KW-0812">Transmembrane</keyword>
<dbReference type="Pfam" id="PF01384">
    <property type="entry name" value="PHO4"/>
    <property type="match status" value="1"/>
</dbReference>